<dbReference type="FunFam" id="2.30.29.30:FF:000737">
    <property type="entry name" value="Uncharacterized protein"/>
    <property type="match status" value="1"/>
</dbReference>
<dbReference type="Proteomes" id="UP000692954">
    <property type="component" value="Unassembled WGS sequence"/>
</dbReference>
<evidence type="ECO:0000313" key="2">
    <source>
        <dbReference type="EMBL" id="CAD8098777.1"/>
    </source>
</evidence>
<dbReference type="SMART" id="SM00233">
    <property type="entry name" value="PH"/>
    <property type="match status" value="1"/>
</dbReference>
<reference evidence="2" key="1">
    <citation type="submission" date="2021-01" db="EMBL/GenBank/DDBJ databases">
        <authorList>
            <consortium name="Genoscope - CEA"/>
            <person name="William W."/>
        </authorList>
    </citation>
    <scope>NUCLEOTIDE SEQUENCE</scope>
</reference>
<dbReference type="CDD" id="cd00821">
    <property type="entry name" value="PH"/>
    <property type="match status" value="1"/>
</dbReference>
<name>A0A8S1P6P6_9CILI</name>
<feature type="domain" description="PH" evidence="1">
    <location>
        <begin position="53"/>
        <end position="150"/>
    </location>
</feature>
<organism evidence="2 3">
    <name type="scientific">Paramecium sonneborni</name>
    <dbReference type="NCBI Taxonomy" id="65129"/>
    <lineage>
        <taxon>Eukaryota</taxon>
        <taxon>Sar</taxon>
        <taxon>Alveolata</taxon>
        <taxon>Ciliophora</taxon>
        <taxon>Intramacronucleata</taxon>
        <taxon>Oligohymenophorea</taxon>
        <taxon>Peniculida</taxon>
        <taxon>Parameciidae</taxon>
        <taxon>Paramecium</taxon>
    </lineage>
</organism>
<dbReference type="PANTHER" id="PTHR47112">
    <property type="entry name" value="PX DOMAIN-CONTAINING PROTEIN"/>
    <property type="match status" value="1"/>
</dbReference>
<accession>A0A8S1P6P6</accession>
<dbReference type="AlphaFoldDB" id="A0A8S1P6P6"/>
<keyword evidence="3" id="KW-1185">Reference proteome</keyword>
<protein>
    <recommendedName>
        <fullName evidence="1">PH domain-containing protein</fullName>
    </recommendedName>
</protein>
<comment type="caution">
    <text evidence="2">The sequence shown here is derived from an EMBL/GenBank/DDBJ whole genome shotgun (WGS) entry which is preliminary data.</text>
</comment>
<sequence length="263" mass="31270">MNQTPSTIDISEIVQDEEQQYQQYVRQESTLEKKLQYSISANNQIKGVDQQEMYNKEGWLMKKSPKLLVGWQKRYVKIQDGKMQYFKGLDKFKGCIDFHLISVTISPIMKNNEISEIRLELKGIKKIFQFKSTERNDLKDWYRCIQQHILMTEFYPKMTLLNHESMWRFERISETYFRKKADTGDILLFRGQSPLSKIQRAFTGDNFDHVALLLRYNNGELFLFESMGQTSIELGYFYEKQLAYIILINGIQIIRSKQIKFTS</sequence>
<dbReference type="Pfam" id="PF00169">
    <property type="entry name" value="PH"/>
    <property type="match status" value="1"/>
</dbReference>
<evidence type="ECO:0000259" key="1">
    <source>
        <dbReference type="PROSITE" id="PS50003"/>
    </source>
</evidence>
<dbReference type="OrthoDB" id="289113at2759"/>
<dbReference type="InterPro" id="IPR001849">
    <property type="entry name" value="PH_domain"/>
</dbReference>
<dbReference type="PANTHER" id="PTHR47112:SF1">
    <property type="entry name" value="PX DOMAIN-CONTAINING PROTEIN"/>
    <property type="match status" value="1"/>
</dbReference>
<gene>
    <name evidence="2" type="ORF">PSON_ATCC_30995.1.T0700298</name>
</gene>
<proteinExistence type="predicted"/>
<dbReference type="EMBL" id="CAJJDN010000070">
    <property type="protein sequence ID" value="CAD8098777.1"/>
    <property type="molecule type" value="Genomic_DNA"/>
</dbReference>
<evidence type="ECO:0000313" key="3">
    <source>
        <dbReference type="Proteomes" id="UP000692954"/>
    </source>
</evidence>
<dbReference type="PROSITE" id="PS50003">
    <property type="entry name" value="PH_DOMAIN"/>
    <property type="match status" value="1"/>
</dbReference>